<proteinExistence type="predicted"/>
<gene>
    <name evidence="2" type="ORF">EKO27_g11855</name>
</gene>
<feature type="region of interest" description="Disordered" evidence="1">
    <location>
        <begin position="102"/>
        <end position="168"/>
    </location>
</feature>
<evidence type="ECO:0000313" key="2">
    <source>
        <dbReference type="EMBL" id="RWA03251.1"/>
    </source>
</evidence>
<keyword evidence="3" id="KW-1185">Reference proteome</keyword>
<dbReference type="EMBL" id="RYZI01000873">
    <property type="protein sequence ID" value="RWA03251.1"/>
    <property type="molecule type" value="Genomic_DNA"/>
</dbReference>
<feature type="compositionally biased region" description="Basic and acidic residues" evidence="1">
    <location>
        <begin position="123"/>
        <end position="165"/>
    </location>
</feature>
<dbReference type="Proteomes" id="UP000286045">
    <property type="component" value="Unassembled WGS sequence"/>
</dbReference>
<evidence type="ECO:0000256" key="1">
    <source>
        <dbReference type="SAM" id="MobiDB-lite"/>
    </source>
</evidence>
<feature type="compositionally biased region" description="Low complexity" evidence="1">
    <location>
        <begin position="231"/>
        <end position="244"/>
    </location>
</feature>
<evidence type="ECO:0000313" key="3">
    <source>
        <dbReference type="Proteomes" id="UP000286045"/>
    </source>
</evidence>
<name>A0A439CM70_9PEZI</name>
<reference evidence="2 3" key="1">
    <citation type="submission" date="2018-12" db="EMBL/GenBank/DDBJ databases">
        <title>Draft genome sequence of Xylaria grammica IHI A82.</title>
        <authorList>
            <person name="Buettner E."/>
            <person name="Kellner H."/>
        </authorList>
    </citation>
    <scope>NUCLEOTIDE SEQUENCE [LARGE SCALE GENOMIC DNA]</scope>
    <source>
        <strain evidence="2 3">IHI A82</strain>
    </source>
</reference>
<accession>A0A439CM70</accession>
<feature type="region of interest" description="Disordered" evidence="1">
    <location>
        <begin position="192"/>
        <end position="244"/>
    </location>
</feature>
<feature type="compositionally biased region" description="Basic and acidic residues" evidence="1">
    <location>
        <begin position="52"/>
        <end position="73"/>
    </location>
</feature>
<comment type="caution">
    <text evidence="2">The sequence shown here is derived from an EMBL/GenBank/DDBJ whole genome shotgun (WGS) entry which is preliminary data.</text>
</comment>
<feature type="region of interest" description="Disordered" evidence="1">
    <location>
        <begin position="1"/>
        <end position="78"/>
    </location>
</feature>
<dbReference type="AlphaFoldDB" id="A0A439CM70"/>
<organism evidence="2 3">
    <name type="scientific">Xylaria grammica</name>
    <dbReference type="NCBI Taxonomy" id="363999"/>
    <lineage>
        <taxon>Eukaryota</taxon>
        <taxon>Fungi</taxon>
        <taxon>Dikarya</taxon>
        <taxon>Ascomycota</taxon>
        <taxon>Pezizomycotina</taxon>
        <taxon>Sordariomycetes</taxon>
        <taxon>Xylariomycetidae</taxon>
        <taxon>Xylariales</taxon>
        <taxon>Xylariaceae</taxon>
        <taxon>Xylaria</taxon>
    </lineage>
</organism>
<protein>
    <submittedName>
        <fullName evidence="2">Uncharacterized protein</fullName>
    </submittedName>
</protein>
<sequence length="244" mass="26708">MKPNRGSSAGRGRNKNKQNIPEKSADKNRSILDWQVGVMAQSALNLPETQDDIDRRQGDLEGPKDEGKDKDMDSPVTMPTAWMELVSNLTPETLRELLPDLRNSLQNPMPPSRNMVSQFDEENQSKKQAEREGWETRESPKEPGVRITDADIAKGRGESKMEQDIHSVGISRHVTRTLKDGTIVIGKQGVTFAGFIPPHGRTQKPASPPKEKSTGARPPGPGPSPGPPSVPSLSSELPKPLFLA</sequence>
<feature type="compositionally biased region" description="Pro residues" evidence="1">
    <location>
        <begin position="218"/>
        <end position="230"/>
    </location>
</feature>